<comment type="caution">
    <text evidence="3">The sequence shown here is derived from an EMBL/GenBank/DDBJ whole genome shotgun (WGS) entry which is preliminary data.</text>
</comment>
<reference evidence="3" key="1">
    <citation type="journal article" date="2022" name="Int. J. Mol. Sci.">
        <title>Draft Genome of Tanacetum Coccineum: Genomic Comparison of Closely Related Tanacetum-Family Plants.</title>
        <authorList>
            <person name="Yamashiro T."/>
            <person name="Shiraishi A."/>
            <person name="Nakayama K."/>
            <person name="Satake H."/>
        </authorList>
    </citation>
    <scope>NUCLEOTIDE SEQUENCE</scope>
</reference>
<feature type="signal peptide" evidence="1">
    <location>
        <begin position="1"/>
        <end position="20"/>
    </location>
</feature>
<keyword evidence="1" id="KW-0732">Signal</keyword>
<feature type="chain" id="PRO_5046537246" evidence="1">
    <location>
        <begin position="21"/>
        <end position="382"/>
    </location>
</feature>
<keyword evidence="4" id="KW-1185">Reference proteome</keyword>
<evidence type="ECO:0000259" key="2">
    <source>
        <dbReference type="Pfam" id="PF04707"/>
    </source>
</evidence>
<feature type="domain" description="PRELI/MSF1" evidence="2">
    <location>
        <begin position="87"/>
        <end position="142"/>
    </location>
</feature>
<dbReference type="InterPro" id="IPR006797">
    <property type="entry name" value="PRELI/MSF1_dom"/>
</dbReference>
<gene>
    <name evidence="3" type="ORF">Tco_1091375</name>
</gene>
<dbReference type="Proteomes" id="UP001151760">
    <property type="component" value="Unassembled WGS sequence"/>
</dbReference>
<evidence type="ECO:0000313" key="3">
    <source>
        <dbReference type="EMBL" id="GJT95857.1"/>
    </source>
</evidence>
<dbReference type="EMBL" id="BQNB010020429">
    <property type="protein sequence ID" value="GJT95857.1"/>
    <property type="molecule type" value="Genomic_DNA"/>
</dbReference>
<dbReference type="Pfam" id="PF04707">
    <property type="entry name" value="PRELI"/>
    <property type="match status" value="1"/>
</dbReference>
<protein>
    <submittedName>
        <fullName evidence="3">Kinase-like domain, phloem protein 2-like protein</fullName>
    </submittedName>
</protein>
<sequence length="382" mass="44670">MVPIMWSLELVLSFDNKVMAVWSYTPSIGTQISKGPQRPSRRIIQLCVLTSLIHQVPTLGKSKFTDFDLSIDLHAFLFMIIVTSTHEQVTSASWRNFTDPENKRTLSHILEVDTLNHKLDLEEGKLYTTRAITIHAPIPWFLYYERMTNSRFAAAWYKTRLMKFKLHVRTPLFLSPNIRYGLNLLIYYSEIEKIKEYNIGIRYKIQMEKKISMLQFEEKELGNNLVAEFYQFTNYNDIILDLEILLENFGLAGNFYIEGIEFRPLEKAERAVVAANEDIVRVVEKICKEFEEFDRENYEVDLLMRYGVERMSIEVDHPIVSTIGNFAVKAFNIIYLYLEKLTRLEALCKSLGGIAEILLAKLRFMHELYVYVTTQHNEVVEG</sequence>
<organism evidence="3 4">
    <name type="scientific">Tanacetum coccineum</name>
    <dbReference type="NCBI Taxonomy" id="301880"/>
    <lineage>
        <taxon>Eukaryota</taxon>
        <taxon>Viridiplantae</taxon>
        <taxon>Streptophyta</taxon>
        <taxon>Embryophyta</taxon>
        <taxon>Tracheophyta</taxon>
        <taxon>Spermatophyta</taxon>
        <taxon>Magnoliopsida</taxon>
        <taxon>eudicotyledons</taxon>
        <taxon>Gunneridae</taxon>
        <taxon>Pentapetalae</taxon>
        <taxon>asterids</taxon>
        <taxon>campanulids</taxon>
        <taxon>Asterales</taxon>
        <taxon>Asteraceae</taxon>
        <taxon>Asteroideae</taxon>
        <taxon>Anthemideae</taxon>
        <taxon>Anthemidinae</taxon>
        <taxon>Tanacetum</taxon>
    </lineage>
</organism>
<dbReference type="PANTHER" id="PTHR11158">
    <property type="entry name" value="MSF1/PX19 RELATED"/>
    <property type="match status" value="1"/>
</dbReference>
<proteinExistence type="predicted"/>
<evidence type="ECO:0000256" key="1">
    <source>
        <dbReference type="SAM" id="SignalP"/>
    </source>
</evidence>
<reference evidence="3" key="2">
    <citation type="submission" date="2022-01" db="EMBL/GenBank/DDBJ databases">
        <authorList>
            <person name="Yamashiro T."/>
            <person name="Shiraishi A."/>
            <person name="Satake H."/>
            <person name="Nakayama K."/>
        </authorList>
    </citation>
    <scope>NUCLEOTIDE SEQUENCE</scope>
</reference>
<accession>A0ABQ5I981</accession>
<dbReference type="InterPro" id="IPR037365">
    <property type="entry name" value="Slowmo/Ups"/>
</dbReference>
<evidence type="ECO:0000313" key="4">
    <source>
        <dbReference type="Proteomes" id="UP001151760"/>
    </source>
</evidence>
<name>A0ABQ5I981_9ASTR</name>